<dbReference type="AlphaFoldDB" id="A0A397VB25"/>
<keyword evidence="3" id="KW-1185">Reference proteome</keyword>
<dbReference type="OrthoDB" id="2307235at2759"/>
<organism evidence="2 3">
    <name type="scientific">Gigaspora rosea</name>
    <dbReference type="NCBI Taxonomy" id="44941"/>
    <lineage>
        <taxon>Eukaryota</taxon>
        <taxon>Fungi</taxon>
        <taxon>Fungi incertae sedis</taxon>
        <taxon>Mucoromycota</taxon>
        <taxon>Glomeromycotina</taxon>
        <taxon>Glomeromycetes</taxon>
        <taxon>Diversisporales</taxon>
        <taxon>Gigasporaceae</taxon>
        <taxon>Gigaspora</taxon>
    </lineage>
</organism>
<feature type="chain" id="PRO_5017206408" evidence="1">
    <location>
        <begin position="23"/>
        <end position="167"/>
    </location>
</feature>
<comment type="caution">
    <text evidence="2">The sequence shown here is derived from an EMBL/GenBank/DDBJ whole genome shotgun (WGS) entry which is preliminary data.</text>
</comment>
<evidence type="ECO:0000313" key="3">
    <source>
        <dbReference type="Proteomes" id="UP000266673"/>
    </source>
</evidence>
<reference evidence="2 3" key="1">
    <citation type="submission" date="2018-06" db="EMBL/GenBank/DDBJ databases">
        <title>Comparative genomics reveals the genomic features of Rhizophagus irregularis, R. cerebriforme, R. diaphanum and Gigaspora rosea, and their symbiotic lifestyle signature.</title>
        <authorList>
            <person name="Morin E."/>
            <person name="San Clemente H."/>
            <person name="Chen E.C.H."/>
            <person name="De La Providencia I."/>
            <person name="Hainaut M."/>
            <person name="Kuo A."/>
            <person name="Kohler A."/>
            <person name="Murat C."/>
            <person name="Tang N."/>
            <person name="Roy S."/>
            <person name="Loubradou J."/>
            <person name="Henrissat B."/>
            <person name="Grigoriev I.V."/>
            <person name="Corradi N."/>
            <person name="Roux C."/>
            <person name="Martin F.M."/>
        </authorList>
    </citation>
    <scope>NUCLEOTIDE SEQUENCE [LARGE SCALE GENOMIC DNA]</scope>
    <source>
        <strain evidence="2 3">DAOM 194757</strain>
    </source>
</reference>
<proteinExistence type="predicted"/>
<dbReference type="EMBL" id="QKWP01000487">
    <property type="protein sequence ID" value="RIB19232.1"/>
    <property type="molecule type" value="Genomic_DNA"/>
</dbReference>
<protein>
    <submittedName>
        <fullName evidence="2">Uncharacterized protein</fullName>
    </submittedName>
</protein>
<evidence type="ECO:0000313" key="2">
    <source>
        <dbReference type="EMBL" id="RIB19232.1"/>
    </source>
</evidence>
<accession>A0A397VB25</accession>
<dbReference type="Proteomes" id="UP000266673">
    <property type="component" value="Unassembled WGS sequence"/>
</dbReference>
<name>A0A397VB25_9GLOM</name>
<sequence>MNFKFLLALILVLAVLPQFPDAIKRVASPQFHKKLDPDAPLLANAPAVIGGNNVFIIDAPPIIVNATKTANATGCKEFKLNILEVLNLNGQACLTPPSIKFCTSTSFGYDFGCVKGDPSQGVTLNINLFLVKGNIKLFLNDACVWATVDISFIFGSTYSDTVKLFCI</sequence>
<feature type="signal peptide" evidence="1">
    <location>
        <begin position="1"/>
        <end position="22"/>
    </location>
</feature>
<evidence type="ECO:0000256" key="1">
    <source>
        <dbReference type="SAM" id="SignalP"/>
    </source>
</evidence>
<gene>
    <name evidence="2" type="ORF">C2G38_2083582</name>
</gene>
<keyword evidence="1" id="KW-0732">Signal</keyword>